<feature type="chain" id="PRO_5043038697" description="Lipoprotein" evidence="2">
    <location>
        <begin position="23"/>
        <end position="203"/>
    </location>
</feature>
<gene>
    <name evidence="3" type="ORF">SAMN05216550_118154</name>
</gene>
<reference evidence="3 4" key="1">
    <citation type="submission" date="2016-10" db="EMBL/GenBank/DDBJ databases">
        <authorList>
            <person name="Varghese N."/>
            <person name="Submissions S."/>
        </authorList>
    </citation>
    <scope>NUCLEOTIDE SEQUENCE [LARGE SCALE GENOMIC DNA]</scope>
    <source>
        <strain evidence="3 4">LMG 22274</strain>
    </source>
</reference>
<sequence length="203" mass="22568">MKRITVLSLLVSASLSHAPAWAQESSGSAAPPLPDEIARQLPKGDVVITYAAGQLTDSPRTDYLVAVHGAGDTREQPTPRPLLIFVQKPDGHYRLAARNDLVVMRADDGGQCDPFNDSADGLVIKNRYFTVQNEVACGAHWTDYITFRFDPKRQDWVFHKEISQAWRLNDKPDGDALIADPATVTDSDSKRPVTFSEWRPREP</sequence>
<evidence type="ECO:0000313" key="4">
    <source>
        <dbReference type="Proteomes" id="UP000183529"/>
    </source>
</evidence>
<dbReference type="AlphaFoldDB" id="A0AAQ1JX07"/>
<evidence type="ECO:0000256" key="2">
    <source>
        <dbReference type="SAM" id="SignalP"/>
    </source>
</evidence>
<dbReference type="Proteomes" id="UP000183529">
    <property type="component" value="Unassembled WGS sequence"/>
</dbReference>
<evidence type="ECO:0000313" key="3">
    <source>
        <dbReference type="EMBL" id="SEK10162.1"/>
    </source>
</evidence>
<name>A0AAQ1JX07_9BURK</name>
<keyword evidence="2" id="KW-0732">Signal</keyword>
<feature type="region of interest" description="Disordered" evidence="1">
    <location>
        <begin position="172"/>
        <end position="203"/>
    </location>
</feature>
<dbReference type="GeneID" id="61307435"/>
<evidence type="ECO:0000256" key="1">
    <source>
        <dbReference type="SAM" id="MobiDB-lite"/>
    </source>
</evidence>
<proteinExistence type="predicted"/>
<comment type="caution">
    <text evidence="3">The sequence shown here is derived from an EMBL/GenBank/DDBJ whole genome shotgun (WGS) entry which is preliminary data.</text>
</comment>
<dbReference type="EMBL" id="FNZM01000018">
    <property type="protein sequence ID" value="SEK10162.1"/>
    <property type="molecule type" value="Genomic_DNA"/>
</dbReference>
<protein>
    <recommendedName>
        <fullName evidence="5">Lipoprotein</fullName>
    </recommendedName>
</protein>
<organism evidence="3 4">
    <name type="scientific">Paraburkholderia tropica</name>
    <dbReference type="NCBI Taxonomy" id="92647"/>
    <lineage>
        <taxon>Bacteria</taxon>
        <taxon>Pseudomonadati</taxon>
        <taxon>Pseudomonadota</taxon>
        <taxon>Betaproteobacteria</taxon>
        <taxon>Burkholderiales</taxon>
        <taxon>Burkholderiaceae</taxon>
        <taxon>Paraburkholderia</taxon>
    </lineage>
</organism>
<dbReference type="RefSeq" id="WP_231957414.1">
    <property type="nucleotide sequence ID" value="NZ_CADFGN010000004.1"/>
</dbReference>
<accession>A0AAQ1JX07</accession>
<feature type="signal peptide" evidence="2">
    <location>
        <begin position="1"/>
        <end position="22"/>
    </location>
</feature>
<evidence type="ECO:0008006" key="5">
    <source>
        <dbReference type="Google" id="ProtNLM"/>
    </source>
</evidence>